<proteinExistence type="predicted"/>
<evidence type="ECO:0000256" key="2">
    <source>
        <dbReference type="ARBA" id="ARBA00023136"/>
    </source>
</evidence>
<dbReference type="GO" id="GO:0005886">
    <property type="term" value="C:plasma membrane"/>
    <property type="evidence" value="ECO:0007669"/>
    <property type="project" value="TreeGrafter"/>
</dbReference>
<dbReference type="Pfam" id="PF00905">
    <property type="entry name" value="Transpeptidase"/>
    <property type="match status" value="1"/>
</dbReference>
<protein>
    <submittedName>
        <fullName evidence="4">Penicillin-binding protein 2</fullName>
    </submittedName>
</protein>
<dbReference type="SUPFAM" id="SSF56601">
    <property type="entry name" value="beta-lactamase/transpeptidase-like"/>
    <property type="match status" value="1"/>
</dbReference>
<evidence type="ECO:0000259" key="3">
    <source>
        <dbReference type="Pfam" id="PF00905"/>
    </source>
</evidence>
<dbReference type="Gene3D" id="3.30.450.330">
    <property type="match status" value="1"/>
</dbReference>
<dbReference type="GO" id="GO:0008658">
    <property type="term" value="F:penicillin binding"/>
    <property type="evidence" value="ECO:0007669"/>
    <property type="project" value="InterPro"/>
</dbReference>
<dbReference type="InterPro" id="IPR012338">
    <property type="entry name" value="Beta-lactam/transpept-like"/>
</dbReference>
<evidence type="ECO:0000256" key="1">
    <source>
        <dbReference type="ARBA" id="ARBA00004370"/>
    </source>
</evidence>
<feature type="domain" description="Penicillin-binding protein transpeptidase" evidence="3">
    <location>
        <begin position="8"/>
        <end position="216"/>
    </location>
</feature>
<dbReference type="EMBL" id="DRPZ01000156">
    <property type="protein sequence ID" value="HGY09550.1"/>
    <property type="molecule type" value="Genomic_DNA"/>
</dbReference>
<comment type="caution">
    <text evidence="4">The sequence shown here is derived from an EMBL/GenBank/DDBJ whole genome shotgun (WGS) entry which is preliminary data.</text>
</comment>
<dbReference type="GO" id="GO:0071555">
    <property type="term" value="P:cell wall organization"/>
    <property type="evidence" value="ECO:0007669"/>
    <property type="project" value="TreeGrafter"/>
</dbReference>
<keyword evidence="2" id="KW-0472">Membrane</keyword>
<dbReference type="InterPro" id="IPR050515">
    <property type="entry name" value="Beta-lactam/transpept"/>
</dbReference>
<evidence type="ECO:0000313" key="4">
    <source>
        <dbReference type="EMBL" id="HGY09550.1"/>
    </source>
</evidence>
<sequence>RIADRTIRDVVRHPERLTLAEVLAYSSNVGMSTFAERIEARTLARYHERLHLYDGDLLPGFRVWAPLYRPSDQIGEVELANLSFGQGLSITPLHLAAAFNALANDGVYVPPALVEPVRPPKGERVFKPEVARALRRVLSEFNAPRARLRGYRLGGKTGTAQISTGRGYQASETYAALYAGFVPAQHPRVTVLVVLYNPRTSIFGSKVAAPIFREIAARALAYWGVPPDSVRLGVGE</sequence>
<accession>A0A7C4VGH5</accession>
<dbReference type="PANTHER" id="PTHR30627">
    <property type="entry name" value="PEPTIDOGLYCAN D,D-TRANSPEPTIDASE"/>
    <property type="match status" value="1"/>
</dbReference>
<feature type="non-terminal residue" evidence="4">
    <location>
        <position position="1"/>
    </location>
</feature>
<name>A0A7C4VGH5_9DEIN</name>
<dbReference type="PANTHER" id="PTHR30627:SF1">
    <property type="entry name" value="PEPTIDOGLYCAN D,D-TRANSPEPTIDASE FTSI"/>
    <property type="match status" value="1"/>
</dbReference>
<dbReference type="AlphaFoldDB" id="A0A7C4VGH5"/>
<dbReference type="Proteomes" id="UP000885759">
    <property type="component" value="Unassembled WGS sequence"/>
</dbReference>
<organism evidence="4">
    <name type="scientific">Oceanithermus profundus</name>
    <dbReference type="NCBI Taxonomy" id="187137"/>
    <lineage>
        <taxon>Bacteria</taxon>
        <taxon>Thermotogati</taxon>
        <taxon>Deinococcota</taxon>
        <taxon>Deinococci</taxon>
        <taxon>Thermales</taxon>
        <taxon>Thermaceae</taxon>
        <taxon>Oceanithermus</taxon>
    </lineage>
</organism>
<gene>
    <name evidence="4" type="ORF">ENK37_05810</name>
</gene>
<comment type="subcellular location">
    <subcellularLocation>
        <location evidence="1">Membrane</location>
    </subcellularLocation>
</comment>
<dbReference type="InterPro" id="IPR001460">
    <property type="entry name" value="PCN-bd_Tpept"/>
</dbReference>
<dbReference type="Gene3D" id="3.40.710.10">
    <property type="entry name" value="DD-peptidase/beta-lactamase superfamily"/>
    <property type="match status" value="1"/>
</dbReference>
<reference evidence="4" key="1">
    <citation type="journal article" date="2020" name="mSystems">
        <title>Genome- and Community-Level Interaction Insights into Carbon Utilization and Element Cycling Functions of Hydrothermarchaeota in Hydrothermal Sediment.</title>
        <authorList>
            <person name="Zhou Z."/>
            <person name="Liu Y."/>
            <person name="Xu W."/>
            <person name="Pan J."/>
            <person name="Luo Z.H."/>
            <person name="Li M."/>
        </authorList>
    </citation>
    <scope>NUCLEOTIDE SEQUENCE [LARGE SCALE GENOMIC DNA]</scope>
    <source>
        <strain evidence="4">HyVt-570</strain>
    </source>
</reference>